<organism evidence="1 2">
    <name type="scientific">Panagrellus redivivus</name>
    <name type="common">Microworm</name>
    <dbReference type="NCBI Taxonomy" id="6233"/>
    <lineage>
        <taxon>Eukaryota</taxon>
        <taxon>Metazoa</taxon>
        <taxon>Ecdysozoa</taxon>
        <taxon>Nematoda</taxon>
        <taxon>Chromadorea</taxon>
        <taxon>Rhabditida</taxon>
        <taxon>Tylenchina</taxon>
        <taxon>Panagrolaimomorpha</taxon>
        <taxon>Panagrolaimoidea</taxon>
        <taxon>Panagrolaimidae</taxon>
        <taxon>Panagrellus</taxon>
    </lineage>
</organism>
<dbReference type="AlphaFoldDB" id="A0A7E4VEF8"/>
<protein>
    <submittedName>
        <fullName evidence="2">Peptidase_M3 domain-containing protein</fullName>
    </submittedName>
</protein>
<accession>A0A7E4VEF8</accession>
<proteinExistence type="predicted"/>
<dbReference type="WBParaSite" id="Pan_g20081.t1">
    <property type="protein sequence ID" value="Pan_g20081.t1"/>
    <property type="gene ID" value="Pan_g20081"/>
</dbReference>
<dbReference type="Proteomes" id="UP000492821">
    <property type="component" value="Unassembled WGS sequence"/>
</dbReference>
<reference evidence="2" key="2">
    <citation type="submission" date="2020-10" db="UniProtKB">
        <authorList>
            <consortium name="WormBaseParasite"/>
        </authorList>
    </citation>
    <scope>IDENTIFICATION</scope>
</reference>
<name>A0A7E4VEF8_PANRE</name>
<keyword evidence="1" id="KW-1185">Reference proteome</keyword>
<reference evidence="1" key="1">
    <citation type="journal article" date="2013" name="Genetics">
        <title>The draft genome and transcriptome of Panagrellus redivivus are shaped by the harsh demands of a free-living lifestyle.</title>
        <authorList>
            <person name="Srinivasan J."/>
            <person name="Dillman A.R."/>
            <person name="Macchietto M.G."/>
            <person name="Heikkinen L."/>
            <person name="Lakso M."/>
            <person name="Fracchia K.M."/>
            <person name="Antoshechkin I."/>
            <person name="Mortazavi A."/>
            <person name="Wong G."/>
            <person name="Sternberg P.W."/>
        </authorList>
    </citation>
    <scope>NUCLEOTIDE SEQUENCE [LARGE SCALE GENOMIC DNA]</scope>
    <source>
        <strain evidence="1">MT8872</strain>
    </source>
</reference>
<evidence type="ECO:0000313" key="2">
    <source>
        <dbReference type="WBParaSite" id="Pan_g20081.t1"/>
    </source>
</evidence>
<evidence type="ECO:0000313" key="1">
    <source>
        <dbReference type="Proteomes" id="UP000492821"/>
    </source>
</evidence>
<sequence>MSRLEKNIFREHIDVATDSLEALIRVLDAGLLTHGAQYGSNDTSPVTWEWVNLVTTPASAAYRLFIMSYPEVTDNIEASSEDPLIKNLSVPGLYALLFYDGFDRKFKSELILEVKARGCRLFNEVPANNLVGSAFPLPYMARRYQKDKTTFIIGRRSTIRK</sequence>